<dbReference type="OMA" id="DNASAKW"/>
<proteinExistence type="predicted"/>
<dbReference type="AlphaFoldDB" id="A0A0G4IL09"/>
<reference evidence="3 5" key="2">
    <citation type="submission" date="2018-03" db="EMBL/GenBank/DDBJ databases">
        <authorList>
            <person name="Fogelqvist J."/>
        </authorList>
    </citation>
    <scope>NUCLEOTIDE SEQUENCE [LARGE SCALE GENOMIC DNA]</scope>
</reference>
<evidence type="ECO:0000313" key="3">
    <source>
        <dbReference type="EMBL" id="SPR00044.1"/>
    </source>
</evidence>
<evidence type="ECO:0000313" key="4">
    <source>
        <dbReference type="Proteomes" id="UP000039324"/>
    </source>
</evidence>
<evidence type="ECO:0000313" key="2">
    <source>
        <dbReference type="EMBL" id="CEO95780.1"/>
    </source>
</evidence>
<keyword evidence="1" id="KW-0812">Transmembrane</keyword>
<accession>A0A0G4IL09</accession>
<dbReference type="OrthoDB" id="204305at2759"/>
<feature type="transmembrane region" description="Helical" evidence="1">
    <location>
        <begin position="20"/>
        <end position="38"/>
    </location>
</feature>
<keyword evidence="3" id="KW-0496">Mitochondrion</keyword>
<geneLocation type="mitochondrion" evidence="3"/>
<gene>
    <name evidence="2" type="ORF">PBRA_004493</name>
    <name evidence="3" type="ORF">PLBR_LOCUS7259</name>
</gene>
<evidence type="ECO:0000313" key="5">
    <source>
        <dbReference type="Proteomes" id="UP000290189"/>
    </source>
</evidence>
<keyword evidence="1" id="KW-0472">Membrane</keyword>
<organism evidence="2 4">
    <name type="scientific">Plasmodiophora brassicae</name>
    <name type="common">Clubroot disease agent</name>
    <dbReference type="NCBI Taxonomy" id="37360"/>
    <lineage>
        <taxon>Eukaryota</taxon>
        <taxon>Sar</taxon>
        <taxon>Rhizaria</taxon>
        <taxon>Endomyxa</taxon>
        <taxon>Phytomyxea</taxon>
        <taxon>Plasmodiophorida</taxon>
        <taxon>Plasmodiophoridae</taxon>
        <taxon>Plasmodiophora</taxon>
    </lineage>
</organism>
<dbReference type="EMBL" id="CDSF01000035">
    <property type="protein sequence ID" value="CEO95780.1"/>
    <property type="molecule type" value="Genomic_DNA"/>
</dbReference>
<dbReference type="Proteomes" id="UP000290189">
    <property type="component" value="Unassembled WGS sequence"/>
</dbReference>
<keyword evidence="1" id="KW-1133">Transmembrane helix</keyword>
<dbReference type="EMBL" id="OVEO01000013">
    <property type="protein sequence ID" value="SPR00044.1"/>
    <property type="molecule type" value="Genomic_DNA"/>
</dbReference>
<keyword evidence="4" id="KW-1185">Reference proteome</keyword>
<sequence length="323" mass="36346">MPSHSLPGQTAQRRMRRSDLLAVWVALQVVVLLAVWATRSGTLSGPTRTVDRTVPFWKRPGFDAATKVVSFALLSTEPAEVIGAIENAKSVPLYLVGWRSRFYVGESFPDSTADEIRQAGGDVVRLRDDNASAKWTGDSQRFWRTLALADPAVEFAVMRACSTRISDREIAAIHAWMMSNRTFHIMRDHPVQHAYPIPSGTWGAYAPSVRDVVDVPSSIDKFLSRCRSQDNGDTDACKEETWLGDVLWPFVVEDSIVHDSFHCGKFESDTRPFPLPRKYTGEWVGRTEVQDYSPQGRYFQTCWTTFTQEVPAKCRLEPSHAFG</sequence>
<protein>
    <submittedName>
        <fullName evidence="2">Uncharacterized protein</fullName>
    </submittedName>
</protein>
<dbReference type="STRING" id="37360.A0A0G4IL09"/>
<reference evidence="2 4" key="1">
    <citation type="submission" date="2015-02" db="EMBL/GenBank/DDBJ databases">
        <authorList>
            <person name="Chooi Y.-H."/>
        </authorList>
    </citation>
    <scope>NUCLEOTIDE SEQUENCE [LARGE SCALE GENOMIC DNA]</scope>
    <source>
        <strain evidence="2">E3</strain>
    </source>
</reference>
<evidence type="ECO:0000256" key="1">
    <source>
        <dbReference type="SAM" id="Phobius"/>
    </source>
</evidence>
<dbReference type="Proteomes" id="UP000039324">
    <property type="component" value="Unassembled WGS sequence"/>
</dbReference>
<name>A0A0G4IL09_PLABS</name>